<protein>
    <submittedName>
        <fullName evidence="2">Uncharacterized protein</fullName>
    </submittedName>
</protein>
<reference evidence="2 3" key="1">
    <citation type="submission" date="2017-06" db="EMBL/GenBank/DDBJ databases">
        <title>Genome sequencing of Fusobacterium nucleatum subsp. polymorphum KCOM 1275 (=ChDC F310).</title>
        <authorList>
            <person name="Kook J.-K."/>
            <person name="Park S.-N."/>
            <person name="Lim Y.K."/>
            <person name="Roh H."/>
        </authorList>
    </citation>
    <scope>NUCLEOTIDE SEQUENCE [LARGE SCALE GENOMIC DNA]</scope>
    <source>
        <strain evidence="2 3">KCOM 1275</strain>
    </source>
</reference>
<feature type="signal peptide" evidence="1">
    <location>
        <begin position="1"/>
        <end position="21"/>
    </location>
</feature>
<keyword evidence="1" id="KW-0732">Signal</keyword>
<organism evidence="2 3">
    <name type="scientific">Fusobacterium nucleatum subsp. polymorphum</name>
    <name type="common">Fusobacterium polymorphum</name>
    <dbReference type="NCBI Taxonomy" id="76857"/>
    <lineage>
        <taxon>Bacteria</taxon>
        <taxon>Fusobacteriati</taxon>
        <taxon>Fusobacteriota</taxon>
        <taxon>Fusobacteriia</taxon>
        <taxon>Fusobacteriales</taxon>
        <taxon>Fusobacteriaceae</taxon>
        <taxon>Fusobacterium</taxon>
    </lineage>
</organism>
<dbReference type="RefSeq" id="WP_032887608.1">
    <property type="nucleotide sequence ID" value="NZ_CP022123.1"/>
</dbReference>
<gene>
    <name evidence="2" type="ORF">CBG61_05940</name>
</gene>
<feature type="chain" id="PRO_5011256849" evidence="1">
    <location>
        <begin position="22"/>
        <end position="156"/>
    </location>
</feature>
<dbReference type="EMBL" id="CP022123">
    <property type="protein sequence ID" value="ASG28512.1"/>
    <property type="molecule type" value="Genomic_DNA"/>
</dbReference>
<proteinExistence type="predicted"/>
<evidence type="ECO:0000256" key="1">
    <source>
        <dbReference type="SAM" id="SignalP"/>
    </source>
</evidence>
<dbReference type="Proteomes" id="UP000197638">
    <property type="component" value="Chromosome"/>
</dbReference>
<evidence type="ECO:0000313" key="3">
    <source>
        <dbReference type="Proteomes" id="UP000197638"/>
    </source>
</evidence>
<evidence type="ECO:0000313" key="2">
    <source>
        <dbReference type="EMBL" id="ASG28512.1"/>
    </source>
</evidence>
<sequence length="156" mass="17859">MKKIILSLFLLLGVLSFTAPSYVDVNRIKKDGYDIDVNDSDTLAFTQKGSDMNLIVTMYFTNDGNPQNLRAAFKSIFAPQFRLKYIDEFETNRAYIQKSTRNNPDGTVYGYNIVAKKQKRKACYINILVVSTQEFPDELLEELANTSLDEVESYLK</sequence>
<dbReference type="AlphaFoldDB" id="A0A241Q115"/>
<name>A0A241Q115_FUSNP</name>
<accession>A0A241Q115</accession>